<dbReference type="InterPro" id="IPR036770">
    <property type="entry name" value="Ankyrin_rpt-contain_sf"/>
</dbReference>
<comment type="similarity">
    <text evidence="1">Belongs to the mTERF family.</text>
</comment>
<dbReference type="AlphaFoldDB" id="A0A834YIV8"/>
<organism evidence="4 5">
    <name type="scientific">Tetracentron sinense</name>
    <name type="common">Spur-leaf</name>
    <dbReference type="NCBI Taxonomy" id="13715"/>
    <lineage>
        <taxon>Eukaryota</taxon>
        <taxon>Viridiplantae</taxon>
        <taxon>Streptophyta</taxon>
        <taxon>Embryophyta</taxon>
        <taxon>Tracheophyta</taxon>
        <taxon>Spermatophyta</taxon>
        <taxon>Magnoliopsida</taxon>
        <taxon>Trochodendrales</taxon>
        <taxon>Trochodendraceae</taxon>
        <taxon>Tetracentron</taxon>
    </lineage>
</organism>
<keyword evidence="2" id="KW-0806">Transcription termination</keyword>
<dbReference type="Proteomes" id="UP000655225">
    <property type="component" value="Unassembled WGS sequence"/>
</dbReference>
<evidence type="ECO:0000256" key="3">
    <source>
        <dbReference type="ARBA" id="ARBA00022946"/>
    </source>
</evidence>
<evidence type="ECO:0000256" key="1">
    <source>
        <dbReference type="ARBA" id="ARBA00007692"/>
    </source>
</evidence>
<proteinExistence type="inferred from homology"/>
<sequence length="765" mass="86380">MVTVLMTVTIPTCSSSLSKTPTLLTTSSSVTFIRHERCWTSEFRRTNREQKPLSAPPMDVRPSKQVAIRCSTTSSLSNPFTEMWILLSLFREIGFEERETEVLLDINPALRFTSSKSLRNRVHSLRSVGIDGFALCRLITKRPDVLTAEEIDPLICFIRDELEGEVDPVQLKRLLTVTEPRLLAGFARKVRLLIHHGVPPQKLTHVLNNVNLSKVFCHKPDEEIERTIIFLNRFGGVHLIVKRPSLLNYDLETQLIPRTGFLMELSGGDEDATGVVLRKLPAILTYTVEHFESHVEFLRSFVGLTDLEIFKIVLVYPNVFSASKERKLRPRIEFLKQCRLSSNDIFRFLTKAPLFIGLSFKENLSTKLGFLVKIGYENRTKELALAMGAVTRTSCENMQKVIGVFLSYGFSFEDILAMSEKHPQILQYNHKSLEKKMEYLIEEMDREIGELLAFPAFLGYKLDDRIRHSRLELMLTRSYFEAMLLLLLTKAKAAELLICSEMMGPDVAQHALVSASCKSFEDVATTLIKNGVDKNCMDRILLRSAKPSLHANIDCMPLVATIVSRPVSMVKYCWSWLLRVLAWGLVSITRDIAVQLAKKSAFGSSINDIFLQAIITAKRIYSTSLKVFSPLHFVAGIGNAELLHPVLHQSREDINKQDESGSNVEAFWLLIMSGADISVKNRDGNGDVPLTAPSSFIMQHQEGTWKAMPMPTSCCYKEGLNVCMPTVGEKQPPYLWQGEAMEVRVIFDYLASTRAIKGGTLQDHP</sequence>
<dbReference type="EMBL" id="JABCRI010000022">
    <property type="protein sequence ID" value="KAF8379815.1"/>
    <property type="molecule type" value="Genomic_DNA"/>
</dbReference>
<accession>A0A834YIV8</accession>
<dbReference type="InterPro" id="IPR038538">
    <property type="entry name" value="MTERF_sf"/>
</dbReference>
<reference evidence="4 5" key="1">
    <citation type="submission" date="2020-04" db="EMBL/GenBank/DDBJ databases">
        <title>Plant Genome Project.</title>
        <authorList>
            <person name="Zhang R.-G."/>
        </authorList>
    </citation>
    <scope>NUCLEOTIDE SEQUENCE [LARGE SCALE GENOMIC DNA]</scope>
    <source>
        <strain evidence="4">YNK0</strain>
        <tissue evidence="4">Leaf</tissue>
    </source>
</reference>
<protein>
    <submittedName>
        <fullName evidence="4">Uncharacterized protein</fullName>
    </submittedName>
</protein>
<keyword evidence="3" id="KW-0809">Transit peptide</keyword>
<evidence type="ECO:0000256" key="2">
    <source>
        <dbReference type="ARBA" id="ARBA00022472"/>
    </source>
</evidence>
<dbReference type="GO" id="GO:0006353">
    <property type="term" value="P:DNA-templated transcription termination"/>
    <property type="evidence" value="ECO:0007669"/>
    <property type="project" value="UniProtKB-KW"/>
</dbReference>
<keyword evidence="2" id="KW-0805">Transcription regulation</keyword>
<dbReference type="OrthoDB" id="637682at2759"/>
<dbReference type="PANTHER" id="PTHR13068">
    <property type="entry name" value="CGI-12 PROTEIN-RELATED"/>
    <property type="match status" value="1"/>
</dbReference>
<name>A0A834YIV8_TETSI</name>
<dbReference type="GO" id="GO:0003676">
    <property type="term" value="F:nucleic acid binding"/>
    <property type="evidence" value="ECO:0007669"/>
    <property type="project" value="InterPro"/>
</dbReference>
<evidence type="ECO:0000313" key="4">
    <source>
        <dbReference type="EMBL" id="KAF8379815.1"/>
    </source>
</evidence>
<comment type="caution">
    <text evidence="4">The sequence shown here is derived from an EMBL/GenBank/DDBJ whole genome shotgun (WGS) entry which is preliminary data.</text>
</comment>
<dbReference type="SUPFAM" id="SSF48403">
    <property type="entry name" value="Ankyrin repeat"/>
    <property type="match status" value="1"/>
</dbReference>
<gene>
    <name evidence="4" type="ORF">HHK36_029264</name>
</gene>
<dbReference type="Gene3D" id="1.25.40.20">
    <property type="entry name" value="Ankyrin repeat-containing domain"/>
    <property type="match status" value="1"/>
</dbReference>
<dbReference type="SMART" id="SM00733">
    <property type="entry name" value="Mterf"/>
    <property type="match status" value="7"/>
</dbReference>
<evidence type="ECO:0000313" key="5">
    <source>
        <dbReference type="Proteomes" id="UP000655225"/>
    </source>
</evidence>
<dbReference type="Gene3D" id="1.25.70.10">
    <property type="entry name" value="Transcription termination factor 3, mitochondrial"/>
    <property type="match status" value="2"/>
</dbReference>
<keyword evidence="2" id="KW-0804">Transcription</keyword>
<keyword evidence="5" id="KW-1185">Reference proteome</keyword>
<dbReference type="PANTHER" id="PTHR13068:SF135">
    <property type="entry name" value="TRANSCRIPTION TERMINATION FACTOR MTERF8, CHLOROPLASTIC"/>
    <property type="match status" value="1"/>
</dbReference>
<dbReference type="InterPro" id="IPR003690">
    <property type="entry name" value="MTERF"/>
</dbReference>
<dbReference type="Pfam" id="PF02536">
    <property type="entry name" value="mTERF"/>
    <property type="match status" value="1"/>
</dbReference>